<proteinExistence type="inferred from homology"/>
<dbReference type="InterPro" id="IPR010723">
    <property type="entry name" value="HemN_C"/>
</dbReference>
<evidence type="ECO:0000259" key="5">
    <source>
        <dbReference type="PROSITE" id="PS51918"/>
    </source>
</evidence>
<organism evidence="6 7">
    <name type="scientific">Clostridium fungisolvens</name>
    <dbReference type="NCBI Taxonomy" id="1604897"/>
    <lineage>
        <taxon>Bacteria</taxon>
        <taxon>Bacillati</taxon>
        <taxon>Bacillota</taxon>
        <taxon>Clostridia</taxon>
        <taxon>Eubacteriales</taxon>
        <taxon>Clostridiaceae</taxon>
        <taxon>Clostridium</taxon>
    </lineage>
</organism>
<evidence type="ECO:0000313" key="7">
    <source>
        <dbReference type="Proteomes" id="UP000580568"/>
    </source>
</evidence>
<dbReference type="InterPro" id="IPR007197">
    <property type="entry name" value="rSAM"/>
</dbReference>
<keyword evidence="3" id="KW-0963">Cytoplasm</keyword>
<gene>
    <name evidence="6" type="ORF">bsdtw1_03164</name>
</gene>
<accession>A0A6V8SJB9</accession>
<feature type="domain" description="Radical SAM core" evidence="5">
    <location>
        <begin position="1"/>
        <end position="230"/>
    </location>
</feature>
<dbReference type="AlphaFoldDB" id="A0A6V8SJB9"/>
<dbReference type="Pfam" id="PF06969">
    <property type="entry name" value="HemN_C"/>
    <property type="match status" value="1"/>
</dbReference>
<evidence type="ECO:0000256" key="3">
    <source>
        <dbReference type="RuleBase" id="RU364116"/>
    </source>
</evidence>
<dbReference type="EMBL" id="BLZR01000001">
    <property type="protein sequence ID" value="GFP77050.1"/>
    <property type="molecule type" value="Genomic_DNA"/>
</dbReference>
<keyword evidence="3" id="KW-0408">Iron</keyword>
<dbReference type="GO" id="GO:0004109">
    <property type="term" value="F:coproporphyrinogen oxidase activity"/>
    <property type="evidence" value="ECO:0007669"/>
    <property type="project" value="InterPro"/>
</dbReference>
<keyword evidence="4" id="KW-0175">Coiled coil</keyword>
<dbReference type="PROSITE" id="PS51918">
    <property type="entry name" value="RADICAL_SAM"/>
    <property type="match status" value="1"/>
</dbReference>
<sequence>MEKIALYVHIPFCKQKCFYCDFHSFQGMEDTMERYTKALIAEIKNKASKYEITSVFIGGGTPTYLYLPLFEELLKCIGNLNLSEDVEYTIECNPGTLNDEILEVMKKNKVNRLSLGLQACQDNLLTVIGRIHNYKEFEENYYLARSKGFDNINVDLMYGLPGQKVDQWKESLSMIIKLNPEHISAYSLIVEEDTVFYRWYEQNRLNLPTEDQEREMNDLTHSLLKDSGYNRYEISNYAKEGKECKHNLVYWNLEDYIACGTGASSYIDGTRYKNLSNMNKYMEAIEKNLEEYEEIIKNSSEDNMEEFMFMGLRKLEGISEDKFKKKFKVSIDDIFKAVIDKHVKEGLLIRKNGMIFLSEKGIELSNYVMSDFMLT</sequence>
<comment type="caution">
    <text evidence="6">The sequence shown here is derived from an EMBL/GenBank/DDBJ whole genome shotgun (WGS) entry which is preliminary data.</text>
</comment>
<keyword evidence="7" id="KW-1185">Reference proteome</keyword>
<dbReference type="SFLD" id="SFLDF00562">
    <property type="entry name" value="HemN-like__clustered_with_heat"/>
    <property type="match status" value="1"/>
</dbReference>
<dbReference type="SFLD" id="SFLDF00288">
    <property type="entry name" value="HemN-like__clustered_with_nucl"/>
    <property type="match status" value="1"/>
</dbReference>
<dbReference type="InterPro" id="IPR034505">
    <property type="entry name" value="Coproporphyrinogen-III_oxidase"/>
</dbReference>
<evidence type="ECO:0000313" key="6">
    <source>
        <dbReference type="EMBL" id="GFP77050.1"/>
    </source>
</evidence>
<keyword evidence="3" id="KW-0479">Metal-binding</keyword>
<dbReference type="InterPro" id="IPR058240">
    <property type="entry name" value="rSAM_sf"/>
</dbReference>
<comment type="subcellular location">
    <subcellularLocation>
        <location evidence="3">Cytoplasm</location>
    </subcellularLocation>
</comment>
<dbReference type="GO" id="GO:0051539">
    <property type="term" value="F:4 iron, 4 sulfur cluster binding"/>
    <property type="evidence" value="ECO:0007669"/>
    <property type="project" value="UniProtKB-UniRule"/>
</dbReference>
<dbReference type="Gene3D" id="3.80.30.20">
    <property type="entry name" value="tm_1862 like domain"/>
    <property type="match status" value="1"/>
</dbReference>
<dbReference type="Pfam" id="PF04055">
    <property type="entry name" value="Radical_SAM"/>
    <property type="match status" value="1"/>
</dbReference>
<dbReference type="PANTHER" id="PTHR13932:SF5">
    <property type="entry name" value="RADICAL S-ADENOSYL METHIONINE DOMAIN-CONTAINING PROTEIN 1, MITOCHONDRIAL"/>
    <property type="match status" value="1"/>
</dbReference>
<feature type="coiled-coil region" evidence="4">
    <location>
        <begin position="275"/>
        <end position="302"/>
    </location>
</feature>
<keyword evidence="3" id="KW-0411">Iron-sulfur</keyword>
<dbReference type="GO" id="GO:0006779">
    <property type="term" value="P:porphyrin-containing compound biosynthetic process"/>
    <property type="evidence" value="ECO:0007669"/>
    <property type="project" value="InterPro"/>
</dbReference>
<dbReference type="InterPro" id="IPR023404">
    <property type="entry name" value="rSAM_horseshoe"/>
</dbReference>
<protein>
    <recommendedName>
        <fullName evidence="2 3">Heme chaperone HemW</fullName>
    </recommendedName>
</protein>
<dbReference type="PANTHER" id="PTHR13932">
    <property type="entry name" value="COPROPORPHYRINIGEN III OXIDASE"/>
    <property type="match status" value="1"/>
</dbReference>
<dbReference type="InterPro" id="IPR004559">
    <property type="entry name" value="HemW-like"/>
</dbReference>
<dbReference type="NCBIfam" id="TIGR00539">
    <property type="entry name" value="hemN_rel"/>
    <property type="match status" value="1"/>
</dbReference>
<evidence type="ECO:0000256" key="4">
    <source>
        <dbReference type="SAM" id="Coils"/>
    </source>
</evidence>
<evidence type="ECO:0000256" key="1">
    <source>
        <dbReference type="ARBA" id="ARBA00006100"/>
    </source>
</evidence>
<dbReference type="SFLD" id="SFLDG01065">
    <property type="entry name" value="anaerobic_coproporphyrinogen-I"/>
    <property type="match status" value="1"/>
</dbReference>
<dbReference type="InterPro" id="IPR006638">
    <property type="entry name" value="Elp3/MiaA/NifB-like_rSAM"/>
</dbReference>
<comment type="function">
    <text evidence="3">Probably acts as a heme chaperone, transferring heme to an unknown acceptor. Binds one molecule of heme per monomer, possibly covalently. Binds 1 [4Fe-4S] cluster. The cluster is coordinated with 3 cysteines and an exchangeable S-adenosyl-L-methionine.</text>
</comment>
<dbReference type="RefSeq" id="WP_183278443.1">
    <property type="nucleotide sequence ID" value="NZ_BLZR01000001.1"/>
</dbReference>
<dbReference type="GO" id="GO:0005737">
    <property type="term" value="C:cytoplasm"/>
    <property type="evidence" value="ECO:0007669"/>
    <property type="project" value="UniProtKB-SubCell"/>
</dbReference>
<name>A0A6V8SJB9_9CLOT</name>
<keyword evidence="3" id="KW-0143">Chaperone</keyword>
<reference evidence="6 7" key="1">
    <citation type="submission" date="2020-07" db="EMBL/GenBank/DDBJ databases">
        <title>A new beta-1,3-glucan-decomposing anaerobic bacterium isolated from anoxic soil subjected to biological soil disinfestation.</title>
        <authorList>
            <person name="Ueki A."/>
            <person name="Tonouchi A."/>
        </authorList>
    </citation>
    <scope>NUCLEOTIDE SEQUENCE [LARGE SCALE GENOMIC DNA]</scope>
    <source>
        <strain evidence="6 7">TW1</strain>
    </source>
</reference>
<keyword evidence="3" id="KW-0349">Heme</keyword>
<evidence type="ECO:0000256" key="2">
    <source>
        <dbReference type="ARBA" id="ARBA00017228"/>
    </source>
</evidence>
<dbReference type="Proteomes" id="UP000580568">
    <property type="component" value="Unassembled WGS sequence"/>
</dbReference>
<keyword evidence="3" id="KW-0004">4Fe-4S</keyword>
<dbReference type="SFLD" id="SFLDG01082">
    <property type="entry name" value="B12-binding_domain_containing"/>
    <property type="match status" value="1"/>
</dbReference>
<dbReference type="GO" id="GO:0046872">
    <property type="term" value="F:metal ion binding"/>
    <property type="evidence" value="ECO:0007669"/>
    <property type="project" value="UniProtKB-UniRule"/>
</dbReference>
<comment type="similarity">
    <text evidence="1">Belongs to the anaerobic coproporphyrinogen-III oxidase family. HemW subfamily.</text>
</comment>
<dbReference type="SFLD" id="SFLDS00029">
    <property type="entry name" value="Radical_SAM"/>
    <property type="match status" value="1"/>
</dbReference>
<keyword evidence="3" id="KW-0949">S-adenosyl-L-methionine</keyword>
<dbReference type="SUPFAM" id="SSF102114">
    <property type="entry name" value="Radical SAM enzymes"/>
    <property type="match status" value="1"/>
</dbReference>
<dbReference type="SMART" id="SM00729">
    <property type="entry name" value="Elp3"/>
    <property type="match status" value="1"/>
</dbReference>